<feature type="compositionally biased region" description="Acidic residues" evidence="1">
    <location>
        <begin position="409"/>
        <end position="427"/>
    </location>
</feature>
<feature type="region of interest" description="Disordered" evidence="1">
    <location>
        <begin position="105"/>
        <end position="236"/>
    </location>
</feature>
<dbReference type="Gene3D" id="1.10.10.2670">
    <property type="entry name" value="E3 ubiquitin-protein ligase"/>
    <property type="match status" value="1"/>
</dbReference>
<feature type="compositionally biased region" description="Low complexity" evidence="1">
    <location>
        <begin position="734"/>
        <end position="748"/>
    </location>
</feature>
<reference evidence="2 3" key="1">
    <citation type="journal article" date="2018" name="Mol. Biol. Evol.">
        <title>Broad Genomic Sampling Reveals a Smut Pathogenic Ancestry of the Fungal Clade Ustilaginomycotina.</title>
        <authorList>
            <person name="Kijpornyongpan T."/>
            <person name="Mondo S.J."/>
            <person name="Barry K."/>
            <person name="Sandor L."/>
            <person name="Lee J."/>
            <person name="Lipzen A."/>
            <person name="Pangilinan J."/>
            <person name="LaButti K."/>
            <person name="Hainaut M."/>
            <person name="Henrissat B."/>
            <person name="Grigoriev I.V."/>
            <person name="Spatafora J.W."/>
            <person name="Aime M.C."/>
        </authorList>
    </citation>
    <scope>NUCLEOTIDE SEQUENCE [LARGE SCALE GENOMIC DNA]</scope>
    <source>
        <strain evidence="2 3">MCA 4658</strain>
    </source>
</reference>
<evidence type="ECO:0008006" key="4">
    <source>
        <dbReference type="Google" id="ProtNLM"/>
    </source>
</evidence>
<feature type="compositionally biased region" description="Basic and acidic residues" evidence="1">
    <location>
        <begin position="605"/>
        <end position="615"/>
    </location>
</feature>
<dbReference type="InterPro" id="IPR042065">
    <property type="entry name" value="E3_ELL-like"/>
</dbReference>
<feature type="compositionally biased region" description="Basic and acidic residues" evidence="1">
    <location>
        <begin position="391"/>
        <end position="408"/>
    </location>
</feature>
<dbReference type="RefSeq" id="XP_025369824.1">
    <property type="nucleotide sequence ID" value="XM_025513866.1"/>
</dbReference>
<proteinExistence type="predicted"/>
<feature type="region of interest" description="Disordered" evidence="1">
    <location>
        <begin position="1"/>
        <end position="27"/>
    </location>
</feature>
<dbReference type="OrthoDB" id="2587563at2759"/>
<sequence length="932" mass="101107">MDAEEVRAYRLQQGSSSDQIHGTDDPPKVIHLRLSKDVAEALRAGSHAAEIDLSADGASIRLAGTSHPLSKAPDESLHELYAVGDARSDAGTLRHVGAISHKYSAKPSSIASSGAASRLKERREEEAARRDARQAVLMEQPTSSKRAKALSSAVSTSDVSRASPVSKAKRGILGSPAQLITGVSSRPATPMRDAPSKPPETRGGEQPGSARAQSLSRMVSNAVPSVRHENSDDADAQAARRFMTSSPPSLRTRLIHLLATGPLQRRILVAQLKSPEPQIVKLLSSLAVIPQDLQLIPSDKMKKHFKGPVNRRSLPAPPGNASAPGTPGPGTVYALKDTTYQDVQLDWPEWNSRTKVEVSDLAEAAFDRLELADDAPQRLALYPDGRPTQAARDEWRRNAKAKEAVEKMDDGEDLSEEGEWNEEEEDAHAEKSAPAESEVESRSQSHPGSKGLGLIGAEMDGVGTQPSESPARAQASDKAQHTLRDAPSGSPPKPNPTPATKAPPSIGAKKKGISVVSKVKRSLQSRTSQTSSRAPVTVPEHLSDVDDAKNVPSQADAQIKNAAKTFLAAKCSAATKTTKVKGTKRPLTKEEDFDASLASSKRARLLREATAERRSPSAAETTKPAPSKPAGVASQKIKKPAEDRGGPSKTSRAPILPPARDYTDTEDDQERADERGRSKHRVRMQDAAIARSDQPGIRSRVRRSYSSSVSPDRAAQEGPRQMPSRRRDTSASPIRSQSGSRRQSSGIQARHGVGAGALSLAEPWLDVRNAGDWQQLKERFAKMYTEYRTGHDRIKMERRALQYELTLARAEESATASAIAAAAALERERSRERSAEIDLIRERQLQEEAILRVRQMNQNEDALTWRSEPPLGPNGQHALGPAPTRTRAPMPFEKLVELVQRQEDLHGQLRRMMSALKSSKERIEHGRAAMVA</sequence>
<feature type="compositionally biased region" description="Polar residues" evidence="1">
    <location>
        <begin position="211"/>
        <end position="223"/>
    </location>
</feature>
<dbReference type="Proteomes" id="UP000245783">
    <property type="component" value="Unassembled WGS sequence"/>
</dbReference>
<dbReference type="EMBL" id="KZ819377">
    <property type="protein sequence ID" value="PWN42664.1"/>
    <property type="molecule type" value="Genomic_DNA"/>
</dbReference>
<evidence type="ECO:0000256" key="1">
    <source>
        <dbReference type="SAM" id="MobiDB-lite"/>
    </source>
</evidence>
<dbReference type="GeneID" id="37035736"/>
<feature type="compositionally biased region" description="Basic and acidic residues" evidence="1">
    <location>
        <begin position="428"/>
        <end position="443"/>
    </location>
</feature>
<feature type="compositionally biased region" description="Basic and acidic residues" evidence="1">
    <location>
        <begin position="118"/>
        <end position="133"/>
    </location>
</feature>
<protein>
    <recommendedName>
        <fullName evidence="4">RNA polymerase II elongation factor ELL N-terminal domain-containing protein</fullName>
    </recommendedName>
</protein>
<name>A0A316VZD4_9BASI</name>
<dbReference type="AlphaFoldDB" id="A0A316VZD4"/>
<gene>
    <name evidence="2" type="ORF">IE81DRAFT_323210</name>
</gene>
<dbReference type="STRING" id="1522189.A0A316VZD4"/>
<keyword evidence="3" id="KW-1185">Reference proteome</keyword>
<feature type="region of interest" description="Disordered" evidence="1">
    <location>
        <begin position="380"/>
        <end position="553"/>
    </location>
</feature>
<feature type="region of interest" description="Disordered" evidence="1">
    <location>
        <begin position="573"/>
        <end position="751"/>
    </location>
</feature>
<evidence type="ECO:0000313" key="2">
    <source>
        <dbReference type="EMBL" id="PWN42664.1"/>
    </source>
</evidence>
<feature type="compositionally biased region" description="Low complexity" evidence="1">
    <location>
        <begin position="524"/>
        <end position="533"/>
    </location>
</feature>
<evidence type="ECO:0000313" key="3">
    <source>
        <dbReference type="Proteomes" id="UP000245783"/>
    </source>
</evidence>
<dbReference type="InParanoid" id="A0A316VZD4"/>
<feature type="compositionally biased region" description="Basic residues" evidence="1">
    <location>
        <begin position="508"/>
        <end position="523"/>
    </location>
</feature>
<organism evidence="2 3">
    <name type="scientific">Ceraceosorus guamensis</name>
    <dbReference type="NCBI Taxonomy" id="1522189"/>
    <lineage>
        <taxon>Eukaryota</taxon>
        <taxon>Fungi</taxon>
        <taxon>Dikarya</taxon>
        <taxon>Basidiomycota</taxon>
        <taxon>Ustilaginomycotina</taxon>
        <taxon>Exobasidiomycetes</taxon>
        <taxon>Ceraceosorales</taxon>
        <taxon>Ceraceosoraceae</taxon>
        <taxon>Ceraceosorus</taxon>
    </lineage>
</organism>
<accession>A0A316VZD4</accession>